<dbReference type="Proteomes" id="UP000814140">
    <property type="component" value="Unassembled WGS sequence"/>
</dbReference>
<accession>A0ACB8SHW1</accession>
<proteinExistence type="predicted"/>
<comment type="caution">
    <text evidence="1">The sequence shown here is derived from an EMBL/GenBank/DDBJ whole genome shotgun (WGS) entry which is preliminary data.</text>
</comment>
<evidence type="ECO:0000313" key="1">
    <source>
        <dbReference type="EMBL" id="KAI0055817.1"/>
    </source>
</evidence>
<organism evidence="1 2">
    <name type="scientific">Artomyces pyxidatus</name>
    <dbReference type="NCBI Taxonomy" id="48021"/>
    <lineage>
        <taxon>Eukaryota</taxon>
        <taxon>Fungi</taxon>
        <taxon>Dikarya</taxon>
        <taxon>Basidiomycota</taxon>
        <taxon>Agaricomycotina</taxon>
        <taxon>Agaricomycetes</taxon>
        <taxon>Russulales</taxon>
        <taxon>Auriscalpiaceae</taxon>
        <taxon>Artomyces</taxon>
    </lineage>
</organism>
<evidence type="ECO:0000313" key="2">
    <source>
        <dbReference type="Proteomes" id="UP000814140"/>
    </source>
</evidence>
<sequence length="322" mass="35001">MRRRKGAMAIAVDESSASKEEGAASPPAKALTLTRWQKAAITRQANKEKAAAKEAVEDATRTMDSQRAEHVNHAGKQSARPSRTAAKKGAQEVNVANNDTKMRKRAASSTEPVHSKGAQKPKKQKSDLVHKAAGTTSTAMKWKTVADDDMDVDNEATDKVFEIIEPPLKYARKKRVNGCTGENDGLGSGSEFNVEEEEAEEPEYSEEEPEGNERFDNDDDNNMSGVPVARKTSKALARQFEQAMQAQMPKWKVPTSTSGADDADAPAPVPLRKRAAQDVQQRAMDDAKGSSDALERGRVTCHNRNSIPSSRVNVPESTGTNK</sequence>
<gene>
    <name evidence="1" type="ORF">BV25DRAFT_1842712</name>
</gene>
<reference evidence="1" key="1">
    <citation type="submission" date="2021-03" db="EMBL/GenBank/DDBJ databases">
        <authorList>
            <consortium name="DOE Joint Genome Institute"/>
            <person name="Ahrendt S."/>
            <person name="Looney B.P."/>
            <person name="Miyauchi S."/>
            <person name="Morin E."/>
            <person name="Drula E."/>
            <person name="Courty P.E."/>
            <person name="Chicoki N."/>
            <person name="Fauchery L."/>
            <person name="Kohler A."/>
            <person name="Kuo A."/>
            <person name="Labutti K."/>
            <person name="Pangilinan J."/>
            <person name="Lipzen A."/>
            <person name="Riley R."/>
            <person name="Andreopoulos W."/>
            <person name="He G."/>
            <person name="Johnson J."/>
            <person name="Barry K.W."/>
            <person name="Grigoriev I.V."/>
            <person name="Nagy L."/>
            <person name="Hibbett D."/>
            <person name="Henrissat B."/>
            <person name="Matheny P.B."/>
            <person name="Labbe J."/>
            <person name="Martin F."/>
        </authorList>
    </citation>
    <scope>NUCLEOTIDE SEQUENCE</scope>
    <source>
        <strain evidence="1">HHB10654</strain>
    </source>
</reference>
<reference evidence="1" key="2">
    <citation type="journal article" date="2022" name="New Phytol.">
        <title>Evolutionary transition to the ectomycorrhizal habit in the genomes of a hyperdiverse lineage of mushroom-forming fungi.</title>
        <authorList>
            <person name="Looney B."/>
            <person name="Miyauchi S."/>
            <person name="Morin E."/>
            <person name="Drula E."/>
            <person name="Courty P.E."/>
            <person name="Kohler A."/>
            <person name="Kuo A."/>
            <person name="LaButti K."/>
            <person name="Pangilinan J."/>
            <person name="Lipzen A."/>
            <person name="Riley R."/>
            <person name="Andreopoulos W."/>
            <person name="He G."/>
            <person name="Johnson J."/>
            <person name="Nolan M."/>
            <person name="Tritt A."/>
            <person name="Barry K.W."/>
            <person name="Grigoriev I.V."/>
            <person name="Nagy L.G."/>
            <person name="Hibbett D."/>
            <person name="Henrissat B."/>
            <person name="Matheny P.B."/>
            <person name="Labbe J."/>
            <person name="Martin F.M."/>
        </authorList>
    </citation>
    <scope>NUCLEOTIDE SEQUENCE</scope>
    <source>
        <strain evidence="1">HHB10654</strain>
    </source>
</reference>
<keyword evidence="2" id="KW-1185">Reference proteome</keyword>
<dbReference type="EMBL" id="MU277278">
    <property type="protein sequence ID" value="KAI0055817.1"/>
    <property type="molecule type" value="Genomic_DNA"/>
</dbReference>
<name>A0ACB8SHW1_9AGAM</name>
<protein>
    <submittedName>
        <fullName evidence="1">Uncharacterized protein</fullName>
    </submittedName>
</protein>